<dbReference type="PANTHER" id="PTHR37833">
    <property type="entry name" value="LIPOPROTEIN-RELATED"/>
    <property type="match status" value="1"/>
</dbReference>
<dbReference type="Proteomes" id="UP000230027">
    <property type="component" value="Unassembled WGS sequence"/>
</dbReference>
<protein>
    <recommendedName>
        <fullName evidence="4">DUF1573 domain-containing protein</fullName>
    </recommendedName>
</protein>
<sequence>MNIIFAHRDASKSSKKILRNLSILKYYMNIKVIVGFILGIVILIGGSYALLSLGNTTSKIESSSNVKVVTGETDYDWGTIGINDGKVRATYTIKNDGTEPLKIFNVVTSCACTTAQIKIGDTTSPEFGMHTKSPYVSEIPPGKTAEVIATYDPAFHGPSGVGAISREITMETNDKSNPQLVFTAEANVVTEVSEVNN</sequence>
<comment type="caution">
    <text evidence="2">The sequence shown here is derived from an EMBL/GenBank/DDBJ whole genome shotgun (WGS) entry which is preliminary data.</text>
</comment>
<dbReference type="InterPro" id="IPR011467">
    <property type="entry name" value="DUF1573"/>
</dbReference>
<accession>A0A2M7U3M5</accession>
<organism evidence="2 3">
    <name type="scientific">Candidatus Roizmanbacteria bacterium CG_4_10_14_0_2_um_filter_36_9</name>
    <dbReference type="NCBI Taxonomy" id="1974823"/>
    <lineage>
        <taxon>Bacteria</taxon>
        <taxon>Candidatus Roizmaniibacteriota</taxon>
    </lineage>
</organism>
<feature type="transmembrane region" description="Helical" evidence="1">
    <location>
        <begin position="26"/>
        <end position="51"/>
    </location>
</feature>
<dbReference type="AlphaFoldDB" id="A0A2M7U3M5"/>
<keyword evidence="1" id="KW-0472">Membrane</keyword>
<keyword evidence="1" id="KW-0812">Transmembrane</keyword>
<dbReference type="Pfam" id="PF07610">
    <property type="entry name" value="DUF1573"/>
    <property type="match status" value="1"/>
</dbReference>
<evidence type="ECO:0000313" key="2">
    <source>
        <dbReference type="EMBL" id="PIZ65113.1"/>
    </source>
</evidence>
<keyword evidence="1" id="KW-1133">Transmembrane helix</keyword>
<name>A0A2M7U3M5_9BACT</name>
<dbReference type="InterPro" id="IPR013783">
    <property type="entry name" value="Ig-like_fold"/>
</dbReference>
<evidence type="ECO:0008006" key="4">
    <source>
        <dbReference type="Google" id="ProtNLM"/>
    </source>
</evidence>
<reference evidence="3" key="1">
    <citation type="submission" date="2017-09" db="EMBL/GenBank/DDBJ databases">
        <title>Depth-based differentiation of microbial function through sediment-hosted aquifers and enrichment of novel symbionts in the deep terrestrial subsurface.</title>
        <authorList>
            <person name="Probst A.J."/>
            <person name="Ladd B."/>
            <person name="Jarett J.K."/>
            <person name="Geller-Mcgrath D.E."/>
            <person name="Sieber C.M.K."/>
            <person name="Emerson J.B."/>
            <person name="Anantharaman K."/>
            <person name="Thomas B.C."/>
            <person name="Malmstrom R."/>
            <person name="Stieglmeier M."/>
            <person name="Klingl A."/>
            <person name="Woyke T."/>
            <person name="Ryan C.M."/>
            <person name="Banfield J.F."/>
        </authorList>
    </citation>
    <scope>NUCLEOTIDE SEQUENCE [LARGE SCALE GENOMIC DNA]</scope>
</reference>
<dbReference type="Gene3D" id="2.60.40.10">
    <property type="entry name" value="Immunoglobulins"/>
    <property type="match status" value="1"/>
</dbReference>
<proteinExistence type="predicted"/>
<evidence type="ECO:0000313" key="3">
    <source>
        <dbReference type="Proteomes" id="UP000230027"/>
    </source>
</evidence>
<dbReference type="PANTHER" id="PTHR37833:SF1">
    <property type="entry name" value="SIGNAL PEPTIDE PROTEIN"/>
    <property type="match status" value="1"/>
</dbReference>
<evidence type="ECO:0000256" key="1">
    <source>
        <dbReference type="SAM" id="Phobius"/>
    </source>
</evidence>
<dbReference type="EMBL" id="PFOD01000060">
    <property type="protein sequence ID" value="PIZ65113.1"/>
    <property type="molecule type" value="Genomic_DNA"/>
</dbReference>
<gene>
    <name evidence="2" type="ORF">COY14_03045</name>
</gene>